<comment type="function">
    <text evidence="8">Ferredoxins are iron-sulfur proteins that transfer electrons in a wide variety of metabolic reactions.</text>
</comment>
<evidence type="ECO:0000256" key="7">
    <source>
        <dbReference type="ARBA" id="ARBA00023291"/>
    </source>
</evidence>
<dbReference type="InterPro" id="IPR051269">
    <property type="entry name" value="Fe-S_cluster_ET"/>
</dbReference>
<evidence type="ECO:0000256" key="3">
    <source>
        <dbReference type="ARBA" id="ARBA00022723"/>
    </source>
</evidence>
<comment type="caution">
    <text evidence="10">The sequence shown here is derived from an EMBL/GenBank/DDBJ whole genome shotgun (WGS) entry which is preliminary data.</text>
</comment>
<dbReference type="SUPFAM" id="SSF54862">
    <property type="entry name" value="4Fe-4S ferredoxins"/>
    <property type="match status" value="1"/>
</dbReference>
<organism evidence="10 11">
    <name type="scientific">Phytohabitans aurantiacus</name>
    <dbReference type="NCBI Taxonomy" id="3016789"/>
    <lineage>
        <taxon>Bacteria</taxon>
        <taxon>Bacillati</taxon>
        <taxon>Actinomycetota</taxon>
        <taxon>Actinomycetes</taxon>
        <taxon>Micromonosporales</taxon>
        <taxon>Micromonosporaceae</taxon>
    </lineage>
</organism>
<keyword evidence="3 8" id="KW-0479">Metal-binding</keyword>
<accession>A0ABQ5QPE3</accession>
<evidence type="ECO:0000256" key="6">
    <source>
        <dbReference type="ARBA" id="ARBA00023014"/>
    </source>
</evidence>
<protein>
    <recommendedName>
        <fullName evidence="8">Ferredoxin</fullName>
    </recommendedName>
</protein>
<keyword evidence="6 8" id="KW-0411">Iron-sulfur</keyword>
<dbReference type="Gene3D" id="3.30.70.20">
    <property type="match status" value="1"/>
</dbReference>
<evidence type="ECO:0000259" key="9">
    <source>
        <dbReference type="PROSITE" id="PS51379"/>
    </source>
</evidence>
<keyword evidence="11" id="KW-1185">Reference proteome</keyword>
<evidence type="ECO:0000256" key="8">
    <source>
        <dbReference type="RuleBase" id="RU368020"/>
    </source>
</evidence>
<keyword evidence="2 8" id="KW-0813">Transport</keyword>
<sequence>MEERHARTRAEADAGGVVGDDWRISVDGGTCIGAGICAGTAPTAFRLVNGVSTPTHDTVEADDAIRAAAESCPVEAITVRDREGTVIAPEP</sequence>
<evidence type="ECO:0000256" key="5">
    <source>
        <dbReference type="ARBA" id="ARBA00023004"/>
    </source>
</evidence>
<keyword evidence="5 8" id="KW-0408">Iron</keyword>
<evidence type="ECO:0000313" key="11">
    <source>
        <dbReference type="Proteomes" id="UP001144280"/>
    </source>
</evidence>
<evidence type="ECO:0000256" key="1">
    <source>
        <dbReference type="ARBA" id="ARBA00001927"/>
    </source>
</evidence>
<dbReference type="PRINTS" id="PR00352">
    <property type="entry name" value="3FE4SFRDOXIN"/>
</dbReference>
<feature type="domain" description="4Fe-4S ferredoxin-type" evidence="9">
    <location>
        <begin position="22"/>
        <end position="50"/>
    </location>
</feature>
<dbReference type="Proteomes" id="UP001144280">
    <property type="component" value="Unassembled WGS sequence"/>
</dbReference>
<dbReference type="EMBL" id="BSDI01000004">
    <property type="protein sequence ID" value="GLH95827.1"/>
    <property type="molecule type" value="Genomic_DNA"/>
</dbReference>
<dbReference type="Pfam" id="PF13370">
    <property type="entry name" value="Fer4_13"/>
    <property type="match status" value="1"/>
</dbReference>
<name>A0ABQ5QPE3_9ACTN</name>
<dbReference type="InterPro" id="IPR017896">
    <property type="entry name" value="4Fe4S_Fe-S-bd"/>
</dbReference>
<keyword evidence="4 8" id="KW-0249">Electron transport</keyword>
<evidence type="ECO:0000256" key="2">
    <source>
        <dbReference type="ARBA" id="ARBA00022448"/>
    </source>
</evidence>
<dbReference type="InterPro" id="IPR001080">
    <property type="entry name" value="3Fe4S_ferredoxin"/>
</dbReference>
<evidence type="ECO:0000313" key="10">
    <source>
        <dbReference type="EMBL" id="GLH95827.1"/>
    </source>
</evidence>
<dbReference type="PANTHER" id="PTHR36923:SF3">
    <property type="entry name" value="FERREDOXIN"/>
    <property type="match status" value="1"/>
</dbReference>
<reference evidence="10" key="1">
    <citation type="submission" date="2022-12" db="EMBL/GenBank/DDBJ databases">
        <title>New Phytohabitans aurantiacus sp. RD004123 nov., an actinomycete isolated from soil.</title>
        <authorList>
            <person name="Triningsih D.W."/>
            <person name="Harunari E."/>
            <person name="Igarashi Y."/>
        </authorList>
    </citation>
    <scope>NUCLEOTIDE SEQUENCE</scope>
    <source>
        <strain evidence="10">RD004123</strain>
    </source>
</reference>
<dbReference type="PROSITE" id="PS51379">
    <property type="entry name" value="4FE4S_FER_2"/>
    <property type="match status" value="1"/>
</dbReference>
<keyword evidence="7" id="KW-0003">3Fe-4S</keyword>
<evidence type="ECO:0000256" key="4">
    <source>
        <dbReference type="ARBA" id="ARBA00022982"/>
    </source>
</evidence>
<proteinExistence type="predicted"/>
<comment type="cofactor">
    <cofactor evidence="1">
        <name>[3Fe-4S] cluster</name>
        <dbReference type="ChEBI" id="CHEBI:21137"/>
    </cofactor>
</comment>
<gene>
    <name evidence="10" type="ORF">Pa4123_10990</name>
</gene>
<dbReference type="PANTHER" id="PTHR36923">
    <property type="entry name" value="FERREDOXIN"/>
    <property type="match status" value="1"/>
</dbReference>